<evidence type="ECO:0000259" key="4">
    <source>
        <dbReference type="PROSITE" id="PS01124"/>
    </source>
</evidence>
<dbReference type="Gene3D" id="1.10.10.60">
    <property type="entry name" value="Homeodomain-like"/>
    <property type="match status" value="1"/>
</dbReference>
<dbReference type="RefSeq" id="WP_302909558.1">
    <property type="nucleotide sequence ID" value="NZ_JAUMIS010000001.1"/>
</dbReference>
<evidence type="ECO:0000256" key="1">
    <source>
        <dbReference type="ARBA" id="ARBA00023015"/>
    </source>
</evidence>
<proteinExistence type="predicted"/>
<dbReference type="Pfam" id="PF12625">
    <property type="entry name" value="Arabinose_bd"/>
    <property type="match status" value="1"/>
</dbReference>
<keyword evidence="3" id="KW-0804">Transcription</keyword>
<dbReference type="InterPro" id="IPR009057">
    <property type="entry name" value="Homeodomain-like_sf"/>
</dbReference>
<dbReference type="PROSITE" id="PS01124">
    <property type="entry name" value="HTH_ARAC_FAMILY_2"/>
    <property type="match status" value="1"/>
</dbReference>
<dbReference type="InterPro" id="IPR018060">
    <property type="entry name" value="HTH_AraC"/>
</dbReference>
<dbReference type="PANTHER" id="PTHR47894">
    <property type="entry name" value="HTH-TYPE TRANSCRIPTIONAL REGULATOR GADX"/>
    <property type="match status" value="1"/>
</dbReference>
<feature type="domain" description="HTH araC/xylS-type" evidence="4">
    <location>
        <begin position="243"/>
        <end position="341"/>
    </location>
</feature>
<dbReference type="Pfam" id="PF12833">
    <property type="entry name" value="HTH_18"/>
    <property type="match status" value="1"/>
</dbReference>
<evidence type="ECO:0000313" key="6">
    <source>
        <dbReference type="Proteomes" id="UP001168640"/>
    </source>
</evidence>
<dbReference type="PANTHER" id="PTHR47894:SF1">
    <property type="entry name" value="HTH-TYPE TRANSCRIPTIONAL REGULATOR VQSM"/>
    <property type="match status" value="1"/>
</dbReference>
<keyword evidence="6" id="KW-1185">Reference proteome</keyword>
<protein>
    <submittedName>
        <fullName evidence="5">AraC family transcriptional regulator</fullName>
    </submittedName>
</protein>
<name>A0ABT8W0L7_9GAMM</name>
<comment type="caution">
    <text evidence="5">The sequence shown here is derived from an EMBL/GenBank/DDBJ whole genome shotgun (WGS) entry which is preliminary data.</text>
</comment>
<evidence type="ECO:0000313" key="5">
    <source>
        <dbReference type="EMBL" id="MDO3721736.1"/>
    </source>
</evidence>
<keyword evidence="1" id="KW-0805">Transcription regulation</keyword>
<dbReference type="InterPro" id="IPR032687">
    <property type="entry name" value="AraC-type_N"/>
</dbReference>
<dbReference type="Proteomes" id="UP001168640">
    <property type="component" value="Unassembled WGS sequence"/>
</dbReference>
<dbReference type="SMART" id="SM00342">
    <property type="entry name" value="HTH_ARAC"/>
    <property type="match status" value="1"/>
</dbReference>
<evidence type="ECO:0000256" key="3">
    <source>
        <dbReference type="ARBA" id="ARBA00023163"/>
    </source>
</evidence>
<reference evidence="5" key="1">
    <citation type="submission" date="2023-07" db="EMBL/GenBank/DDBJ databases">
        <title>Marinobacter sp. chi1 genome sequencing and assembly.</title>
        <authorList>
            <person name="Park S."/>
        </authorList>
    </citation>
    <scope>NUCLEOTIDE SEQUENCE</scope>
    <source>
        <strain evidence="5">Chi1</strain>
    </source>
</reference>
<organism evidence="5 6">
    <name type="scientific">Marinobacter suaedae</name>
    <dbReference type="NCBI Taxonomy" id="3057675"/>
    <lineage>
        <taxon>Bacteria</taxon>
        <taxon>Pseudomonadati</taxon>
        <taxon>Pseudomonadota</taxon>
        <taxon>Gammaproteobacteria</taxon>
        <taxon>Pseudomonadales</taxon>
        <taxon>Marinobacteraceae</taxon>
        <taxon>Marinobacter</taxon>
    </lineage>
</organism>
<sequence>MSAPITSASQPFIHAHYADILCQLAEDKGVSRQTLLTGSGIRPAMLEHPDNLISAPKFITLCRESLAHSGDPALGLELGLRLKFTTHGPLSQAAVSSENLKQAIAVLIKYCRIRFVYMALSFFTDGEEAVLQLDVMHEVDDLHRFSVDVLMASLMDVNQLLFGNQLTRGGRCQFAFPEPEDVAPYRALFGERVRFGCETNQLRFQREFLDLPLVLSNPVTRRVAEAQCEEQMRTMEAAASAAERVERLLASTREGRLPGLEQVAEQLMVSPRTLRRQLAEEGLKFKQLQDRIRHKRSLVLLRRPELTLDAVADALGYSDPSNFARAFRKWEGMAPSVWRQASLKFQGEGQSSR</sequence>
<gene>
    <name evidence="5" type="ORF">QVZ43_08355</name>
</gene>
<evidence type="ECO:0000256" key="2">
    <source>
        <dbReference type="ARBA" id="ARBA00023125"/>
    </source>
</evidence>
<dbReference type="SUPFAM" id="SSF46689">
    <property type="entry name" value="Homeodomain-like"/>
    <property type="match status" value="1"/>
</dbReference>
<dbReference type="EMBL" id="JAUMIS010000001">
    <property type="protein sequence ID" value="MDO3721736.1"/>
    <property type="molecule type" value="Genomic_DNA"/>
</dbReference>
<keyword evidence="2" id="KW-0238">DNA-binding</keyword>
<accession>A0ABT8W0L7</accession>